<accession>A0A1X0SAQ6</accession>
<dbReference type="VEuPathDB" id="FungiDB:BCV72DRAFT_309134"/>
<dbReference type="AlphaFoldDB" id="A0A1X0SAQ6"/>
<dbReference type="PANTHER" id="PTHR46564:SF1">
    <property type="entry name" value="TRANSPOSASE"/>
    <property type="match status" value="1"/>
</dbReference>
<evidence type="ECO:0000313" key="3">
    <source>
        <dbReference type="Proteomes" id="UP000242381"/>
    </source>
</evidence>
<dbReference type="Gene3D" id="3.30.420.10">
    <property type="entry name" value="Ribonuclease H-like superfamily/Ribonuclease H"/>
    <property type="match status" value="1"/>
</dbReference>
<dbReference type="InterPro" id="IPR038717">
    <property type="entry name" value="Tc1-like_DDE_dom"/>
</dbReference>
<protein>
    <recommendedName>
        <fullName evidence="1">Tc1-like transposase DDE domain-containing protein</fullName>
    </recommendedName>
</protein>
<gene>
    <name evidence="2" type="ORF">BCV71DRAFT_288907</name>
</gene>
<feature type="domain" description="Tc1-like transposase DDE" evidence="1">
    <location>
        <begin position="92"/>
        <end position="152"/>
    </location>
</feature>
<proteinExistence type="predicted"/>
<dbReference type="PANTHER" id="PTHR46564">
    <property type="entry name" value="TRANSPOSASE"/>
    <property type="match status" value="1"/>
</dbReference>
<dbReference type="InterPro" id="IPR036397">
    <property type="entry name" value="RNaseH_sf"/>
</dbReference>
<dbReference type="Proteomes" id="UP000242381">
    <property type="component" value="Unassembled WGS sequence"/>
</dbReference>
<evidence type="ECO:0000313" key="2">
    <source>
        <dbReference type="EMBL" id="ORE21363.1"/>
    </source>
</evidence>
<dbReference type="Pfam" id="PF13358">
    <property type="entry name" value="DDE_3"/>
    <property type="match status" value="1"/>
</dbReference>
<reference evidence="2 3" key="1">
    <citation type="journal article" date="2016" name="Proc. Natl. Acad. Sci. U.S.A.">
        <title>Lipid metabolic changes in an early divergent fungus govern the establishment of a mutualistic symbiosis with endobacteria.</title>
        <authorList>
            <person name="Lastovetsky O.A."/>
            <person name="Gaspar M.L."/>
            <person name="Mondo S.J."/>
            <person name="LaButti K.M."/>
            <person name="Sandor L."/>
            <person name="Grigoriev I.V."/>
            <person name="Henry S.A."/>
            <person name="Pawlowska T.E."/>
        </authorList>
    </citation>
    <scope>NUCLEOTIDE SEQUENCE [LARGE SCALE GENOMIC DNA]</scope>
    <source>
        <strain evidence="2 3">ATCC 11559</strain>
    </source>
</reference>
<evidence type="ECO:0000259" key="1">
    <source>
        <dbReference type="Pfam" id="PF13358"/>
    </source>
</evidence>
<dbReference type="GO" id="GO:0003676">
    <property type="term" value="F:nucleic acid binding"/>
    <property type="evidence" value="ECO:0007669"/>
    <property type="project" value="InterPro"/>
</dbReference>
<name>A0A1X0SAQ6_RHIZD</name>
<dbReference type="EMBL" id="KV921280">
    <property type="protein sequence ID" value="ORE21363.1"/>
    <property type="molecule type" value="Genomic_DNA"/>
</dbReference>
<organism evidence="2 3">
    <name type="scientific">Rhizopus microsporus</name>
    <dbReference type="NCBI Taxonomy" id="58291"/>
    <lineage>
        <taxon>Eukaryota</taxon>
        <taxon>Fungi</taxon>
        <taxon>Fungi incertae sedis</taxon>
        <taxon>Mucoromycota</taxon>
        <taxon>Mucoromycotina</taxon>
        <taxon>Mucoromycetes</taxon>
        <taxon>Mucorales</taxon>
        <taxon>Mucorineae</taxon>
        <taxon>Rhizopodaceae</taxon>
        <taxon>Rhizopus</taxon>
    </lineage>
</organism>
<sequence length="188" mass="22174">MKVKSKPGDLSTLNDKHQAFLERDYKDFSSATLDQAMDSLTNEFKDLKVSKSAVHRFMTEKCALTLKKAHFHSKERNSPESVEKRYTWVQKWNKTDMDFESNCVFVAKYVESRGYRCVHLPSYSSEFNPIEQFWSVVKNNVKRNRFLETETLIIRISEAPNSLKLNDFKCFVWHSHKCFGICRNKQEL</sequence>